<evidence type="ECO:0000256" key="5">
    <source>
        <dbReference type="ARBA" id="ARBA00022801"/>
    </source>
</evidence>
<keyword evidence="9" id="KW-1185">Reference proteome</keyword>
<keyword evidence="4" id="KW-0732">Signal</keyword>
<evidence type="ECO:0000313" key="9">
    <source>
        <dbReference type="Proteomes" id="UP000232721"/>
    </source>
</evidence>
<protein>
    <recommendedName>
        <fullName evidence="3">beta-glucosidase</fullName>
        <ecNumber evidence="3">3.2.1.21</ecNumber>
    </recommendedName>
</protein>
<dbReference type="Pfam" id="PF14310">
    <property type="entry name" value="Fn3-like"/>
    <property type="match status" value="1"/>
</dbReference>
<dbReference type="SUPFAM" id="SSF52279">
    <property type="entry name" value="Beta-D-glucan exohydrolase, C-terminal domain"/>
    <property type="match status" value="1"/>
</dbReference>
<evidence type="ECO:0000259" key="7">
    <source>
        <dbReference type="SMART" id="SM01217"/>
    </source>
</evidence>
<evidence type="ECO:0000256" key="4">
    <source>
        <dbReference type="ARBA" id="ARBA00022729"/>
    </source>
</evidence>
<dbReference type="Proteomes" id="UP000232721">
    <property type="component" value="Chromosome"/>
</dbReference>
<dbReference type="EMBL" id="CP019336">
    <property type="protein sequence ID" value="AUC23902.1"/>
    <property type="molecule type" value="Genomic_DNA"/>
</dbReference>
<dbReference type="InterPro" id="IPR001764">
    <property type="entry name" value="Glyco_hydro_3_N"/>
</dbReference>
<dbReference type="InterPro" id="IPR017853">
    <property type="entry name" value="GH"/>
</dbReference>
<gene>
    <name evidence="8" type="ORF">BTO15_18175</name>
</gene>
<comment type="similarity">
    <text evidence="2">Belongs to the glycosyl hydrolase 3 family.</text>
</comment>
<dbReference type="Gene3D" id="2.60.40.10">
    <property type="entry name" value="Immunoglobulins"/>
    <property type="match status" value="1"/>
</dbReference>
<evidence type="ECO:0000256" key="1">
    <source>
        <dbReference type="ARBA" id="ARBA00000448"/>
    </source>
</evidence>
<dbReference type="Gene3D" id="3.20.20.300">
    <property type="entry name" value="Glycoside hydrolase, family 3, N-terminal domain"/>
    <property type="match status" value="1"/>
</dbReference>
<dbReference type="PANTHER" id="PTHR30620:SF16">
    <property type="entry name" value="LYSOSOMAL BETA GLUCOSIDASE"/>
    <property type="match status" value="1"/>
</dbReference>
<dbReference type="InterPro" id="IPR002772">
    <property type="entry name" value="Glyco_hydro_3_C"/>
</dbReference>
<dbReference type="InterPro" id="IPR036962">
    <property type="entry name" value="Glyco_hydro_3_N_sf"/>
</dbReference>
<evidence type="ECO:0000256" key="3">
    <source>
        <dbReference type="ARBA" id="ARBA00012744"/>
    </source>
</evidence>
<accession>A0ABM6Q3V3</accession>
<dbReference type="NCBIfam" id="NF011678">
    <property type="entry name" value="PRK15098.1"/>
    <property type="match status" value="1"/>
</dbReference>
<dbReference type="InterPro" id="IPR026891">
    <property type="entry name" value="Fn3-like"/>
</dbReference>
<dbReference type="InterPro" id="IPR051915">
    <property type="entry name" value="Cellulose_Degrad_GH3"/>
</dbReference>
<dbReference type="PROSITE" id="PS51257">
    <property type="entry name" value="PROKAR_LIPOPROTEIN"/>
    <property type="match status" value="1"/>
</dbReference>
<evidence type="ECO:0000256" key="6">
    <source>
        <dbReference type="ARBA" id="ARBA00023295"/>
    </source>
</evidence>
<keyword evidence="5" id="KW-0378">Hydrolase</keyword>
<evidence type="ECO:0000256" key="2">
    <source>
        <dbReference type="ARBA" id="ARBA00005336"/>
    </source>
</evidence>
<comment type="catalytic activity">
    <reaction evidence="1">
        <text>Hydrolysis of terminal, non-reducing beta-D-glucosyl residues with release of beta-D-glucose.</text>
        <dbReference type="EC" id="3.2.1.21"/>
    </reaction>
</comment>
<name>A0ABM6Q3V3_9FLAO</name>
<dbReference type="Gene3D" id="3.40.50.1700">
    <property type="entry name" value="Glycoside hydrolase family 3 C-terminal domain"/>
    <property type="match status" value="1"/>
</dbReference>
<keyword evidence="6" id="KW-0326">Glycosidase</keyword>
<proteinExistence type="inferred from homology"/>
<feature type="domain" description="Fibronectin type III-like" evidence="7">
    <location>
        <begin position="656"/>
        <end position="725"/>
    </location>
</feature>
<organism evidence="8 9">
    <name type="scientific">Polaribacter sejongensis</name>
    <dbReference type="NCBI Taxonomy" id="985043"/>
    <lineage>
        <taxon>Bacteria</taxon>
        <taxon>Pseudomonadati</taxon>
        <taxon>Bacteroidota</taxon>
        <taxon>Flavobacteriia</taxon>
        <taxon>Flavobacteriales</taxon>
        <taxon>Flavobacteriaceae</taxon>
    </lineage>
</organism>
<dbReference type="Pfam" id="PF01915">
    <property type="entry name" value="Glyco_hydro_3_C"/>
    <property type="match status" value="1"/>
</dbReference>
<dbReference type="SMART" id="SM01217">
    <property type="entry name" value="Fn3_like"/>
    <property type="match status" value="1"/>
</dbReference>
<sequence length="736" mass="81426">MKNRTLLTLISFFFLFSCSKKEVKKDFIEDLISKMTLQEKAGQLNLIPTTGFNKTDSVHLWIKKGLVGHVQKSIGVKNNYELQKIAVENSRLGIPLLFQEDIIHGYKTIAPVPLAEASSWDLAAIRKSAAIAAREASSAGIHLTFAPMVDIARDPRWGRILEGAGEDVYLGSLIAAARVKGFQESNKENSNILATVKHFVGYGASLAGRDYNILDFSERELRETHLPPFKAAIDAGVSSVMTAYSAYDGVPLVANNFLLKDVLRDELKFKGLVMTDWETVGNLVKTGIAKNDTIATKMSLLAGNDIDMSTKKYVNLLPEMVRKGIISEAVLDNSVRNVLLLKQKAGLFKDPYAYFNEEREAKELLSEENIQATKEMAVKSMVLLKNKNNVLPLLKKKQRIAIIGPFAKAQKDLLGWWSSQGNPNDVVSIFAGIKKRVPQTSTISYAQGCIVEDFEIKGVEMIADAVRAANNADVIVLALGEKEWMSGEGGGTASLLLPGAQQQLLDAVAKTGKPIITLIVSGRPYVLTDVVKKSTAVLQVWMPGTTGGTAVAEILFGDYNPSGKLTVTFPFHQGQVPIYYNYKKTSHSFNAGPKNNRYTTTHRDITSDPLFPFGFGLSYNSYSYKNLKLDKTTMNKNDSIKVSVDVTNKGKYNGREIVQLYIHDKVCSVTRPVKELKDFLSLELKPNETKTATFYITSDKLRFIGLDYKTTIEEGAFEVFVGKNSSDTSKLDFWLE</sequence>
<evidence type="ECO:0000313" key="8">
    <source>
        <dbReference type="EMBL" id="AUC23902.1"/>
    </source>
</evidence>
<dbReference type="InterPro" id="IPR013783">
    <property type="entry name" value="Ig-like_fold"/>
</dbReference>
<dbReference type="EC" id="3.2.1.21" evidence="3"/>
<dbReference type="SUPFAM" id="SSF51445">
    <property type="entry name" value="(Trans)glycosidases"/>
    <property type="match status" value="1"/>
</dbReference>
<dbReference type="RefSeq" id="WP_208889880.1">
    <property type="nucleotide sequence ID" value="NZ_CP019336.1"/>
</dbReference>
<dbReference type="PANTHER" id="PTHR30620">
    <property type="entry name" value="PERIPLASMIC BETA-GLUCOSIDASE-RELATED"/>
    <property type="match status" value="1"/>
</dbReference>
<dbReference type="PRINTS" id="PR00133">
    <property type="entry name" value="GLHYDRLASE3"/>
</dbReference>
<dbReference type="InterPro" id="IPR036881">
    <property type="entry name" value="Glyco_hydro_3_C_sf"/>
</dbReference>
<dbReference type="Pfam" id="PF00933">
    <property type="entry name" value="Glyco_hydro_3"/>
    <property type="match status" value="1"/>
</dbReference>
<reference evidence="8 9" key="1">
    <citation type="submission" date="2017-02" db="EMBL/GenBank/DDBJ databases">
        <title>Trade-off between light-utilization and light-protection in marine flavobacteria.</title>
        <authorList>
            <person name="Kumagai Y."/>
            <person name="Yoshizawa S."/>
            <person name="Kogure K."/>
            <person name="Iwasaki W."/>
        </authorList>
    </citation>
    <scope>NUCLEOTIDE SEQUENCE [LARGE SCALE GENOMIC DNA]</scope>
    <source>
        <strain evidence="8 9">KCTC 23670</strain>
    </source>
</reference>